<protein>
    <recommendedName>
        <fullName evidence="3">No apical meristem-associated C-terminal domain-containing protein</fullName>
    </recommendedName>
</protein>
<feature type="compositionally biased region" description="Basic and acidic residues" evidence="2">
    <location>
        <begin position="298"/>
        <end position="309"/>
    </location>
</feature>
<dbReference type="Proteomes" id="UP000604825">
    <property type="component" value="Unassembled WGS sequence"/>
</dbReference>
<evidence type="ECO:0000256" key="1">
    <source>
        <dbReference type="SAM" id="Coils"/>
    </source>
</evidence>
<feature type="region of interest" description="Disordered" evidence="2">
    <location>
        <begin position="251"/>
        <end position="309"/>
    </location>
</feature>
<accession>A0A811RAE4</accession>
<dbReference type="PANTHER" id="PTHR45125">
    <property type="entry name" value="F21J9.4-RELATED"/>
    <property type="match status" value="1"/>
</dbReference>
<evidence type="ECO:0000313" key="4">
    <source>
        <dbReference type="EMBL" id="CAD6266986.1"/>
    </source>
</evidence>
<dbReference type="Pfam" id="PF14303">
    <property type="entry name" value="NAM-associated"/>
    <property type="match status" value="1"/>
</dbReference>
<feature type="domain" description="No apical meristem-associated C-terminal" evidence="3">
    <location>
        <begin position="233"/>
        <end position="405"/>
    </location>
</feature>
<dbReference type="OrthoDB" id="677207at2759"/>
<feature type="region of interest" description="Disordered" evidence="2">
    <location>
        <begin position="1"/>
        <end position="27"/>
    </location>
</feature>
<evidence type="ECO:0000256" key="2">
    <source>
        <dbReference type="SAM" id="MobiDB-lite"/>
    </source>
</evidence>
<comment type="caution">
    <text evidence="4">The sequence shown here is derived from an EMBL/GenBank/DDBJ whole genome shotgun (WGS) entry which is preliminary data.</text>
</comment>
<evidence type="ECO:0000259" key="3">
    <source>
        <dbReference type="Pfam" id="PF14303"/>
    </source>
</evidence>
<keyword evidence="1" id="KW-0175">Coiled coil</keyword>
<name>A0A811RAE4_9POAL</name>
<sequence length="412" mass="46770">MSQAQVEGDLMSASHGHGDPNSSELHSFPIFSAASGWEQQQLPSLPWLQSAGVPGLRRGVLPPNAAPAASAPLSGMYSGTMDSERSFTDIITRGCNPAALSDNVPTPNEMPDCDEALASVKGSQKRSKNFSKDEDELLVSAWLNVSLDPVHGVDQSRSTYWKRIYDYFHINKTFDSDRTQSSLMSRWSGILHDVNLYAGCVSKIEARNQSGLSIADKEKNALKMFKSEDKQHRNFPYLHCWEKLKDKAKWKNRSNQSGTTSRKKQKTTANSSHVAATQLVVTANGEESQAAMPIVDRPTGKKKEKDKLRQRSSIEALDYMLAKKKEADIEKDLKKEERCKKAFALQEERIRIEEERNRIEEERIRLEKDKFEFERNLEEERIMNVDTSTMSTKQQLLYEQLQNDILARRIKN</sequence>
<gene>
    <name evidence="4" type="ORF">NCGR_LOCUS50291</name>
</gene>
<evidence type="ECO:0000313" key="5">
    <source>
        <dbReference type="Proteomes" id="UP000604825"/>
    </source>
</evidence>
<proteinExistence type="predicted"/>
<reference evidence="4" key="1">
    <citation type="submission" date="2020-10" db="EMBL/GenBank/DDBJ databases">
        <authorList>
            <person name="Han B."/>
            <person name="Lu T."/>
            <person name="Zhao Q."/>
            <person name="Huang X."/>
            <person name="Zhao Y."/>
        </authorList>
    </citation>
    <scope>NUCLEOTIDE SEQUENCE</scope>
</reference>
<dbReference type="AlphaFoldDB" id="A0A811RAE4"/>
<feature type="compositionally biased region" description="Polar residues" evidence="2">
    <location>
        <begin position="267"/>
        <end position="287"/>
    </location>
</feature>
<dbReference type="InterPro" id="IPR029466">
    <property type="entry name" value="NAM-associated_C"/>
</dbReference>
<organism evidence="4 5">
    <name type="scientific">Miscanthus lutarioriparius</name>
    <dbReference type="NCBI Taxonomy" id="422564"/>
    <lineage>
        <taxon>Eukaryota</taxon>
        <taxon>Viridiplantae</taxon>
        <taxon>Streptophyta</taxon>
        <taxon>Embryophyta</taxon>
        <taxon>Tracheophyta</taxon>
        <taxon>Spermatophyta</taxon>
        <taxon>Magnoliopsida</taxon>
        <taxon>Liliopsida</taxon>
        <taxon>Poales</taxon>
        <taxon>Poaceae</taxon>
        <taxon>PACMAD clade</taxon>
        <taxon>Panicoideae</taxon>
        <taxon>Andropogonodae</taxon>
        <taxon>Andropogoneae</taxon>
        <taxon>Saccharinae</taxon>
        <taxon>Miscanthus</taxon>
    </lineage>
</organism>
<keyword evidence="5" id="KW-1185">Reference proteome</keyword>
<feature type="coiled-coil region" evidence="1">
    <location>
        <begin position="342"/>
        <end position="376"/>
    </location>
</feature>
<dbReference type="PANTHER" id="PTHR45125:SF3">
    <property type="entry name" value="NO-APICAL-MERISTEM-ASSOCIATED CARBOXY-TERMINAL DOMAIN PROTEIN"/>
    <property type="match status" value="1"/>
</dbReference>
<dbReference type="EMBL" id="CAJGYO010000014">
    <property type="protein sequence ID" value="CAD6266986.1"/>
    <property type="molecule type" value="Genomic_DNA"/>
</dbReference>